<evidence type="ECO:0000256" key="2">
    <source>
        <dbReference type="ARBA" id="ARBA00023125"/>
    </source>
</evidence>
<dbReference type="InterPro" id="IPR001647">
    <property type="entry name" value="HTH_TetR"/>
</dbReference>
<dbReference type="PROSITE" id="PS50977">
    <property type="entry name" value="HTH_TETR_2"/>
    <property type="match status" value="1"/>
</dbReference>
<dbReference type="SUPFAM" id="SSF46689">
    <property type="entry name" value="Homeodomain-like"/>
    <property type="match status" value="1"/>
</dbReference>
<dbReference type="PRINTS" id="PR00455">
    <property type="entry name" value="HTHTETR"/>
</dbReference>
<dbReference type="EMBL" id="CP158568">
    <property type="protein sequence ID" value="XBY46886.1"/>
    <property type="molecule type" value="Genomic_DNA"/>
</dbReference>
<evidence type="ECO:0000256" key="4">
    <source>
        <dbReference type="PROSITE-ProRule" id="PRU00335"/>
    </source>
</evidence>
<dbReference type="AlphaFoldDB" id="A0AAU7XFF4"/>
<evidence type="ECO:0000313" key="6">
    <source>
        <dbReference type="EMBL" id="XBY46886.1"/>
    </source>
</evidence>
<organism evidence="6">
    <name type="scientific">Methyloraptor flagellatus</name>
    <dbReference type="NCBI Taxonomy" id="3162530"/>
    <lineage>
        <taxon>Bacteria</taxon>
        <taxon>Pseudomonadati</taxon>
        <taxon>Pseudomonadota</taxon>
        <taxon>Alphaproteobacteria</taxon>
        <taxon>Hyphomicrobiales</taxon>
        <taxon>Ancalomicrobiaceae</taxon>
        <taxon>Methyloraptor</taxon>
    </lineage>
</organism>
<dbReference type="SUPFAM" id="SSF48498">
    <property type="entry name" value="Tetracyclin repressor-like, C-terminal domain"/>
    <property type="match status" value="1"/>
</dbReference>
<feature type="domain" description="HTH tetR-type" evidence="5">
    <location>
        <begin position="47"/>
        <end position="107"/>
    </location>
</feature>
<name>A0AAU7XFF4_9HYPH</name>
<dbReference type="Gene3D" id="1.10.10.60">
    <property type="entry name" value="Homeodomain-like"/>
    <property type="match status" value="1"/>
</dbReference>
<dbReference type="InterPro" id="IPR050109">
    <property type="entry name" value="HTH-type_TetR-like_transc_reg"/>
</dbReference>
<dbReference type="PANTHER" id="PTHR30055">
    <property type="entry name" value="HTH-TYPE TRANSCRIPTIONAL REGULATOR RUTR"/>
    <property type="match status" value="1"/>
</dbReference>
<evidence type="ECO:0000259" key="5">
    <source>
        <dbReference type="PROSITE" id="PS50977"/>
    </source>
</evidence>
<dbReference type="Gene3D" id="1.10.357.10">
    <property type="entry name" value="Tetracycline Repressor, domain 2"/>
    <property type="match status" value="1"/>
</dbReference>
<dbReference type="InterPro" id="IPR036271">
    <property type="entry name" value="Tet_transcr_reg_TetR-rel_C_sf"/>
</dbReference>
<sequence length="235" mass="26895">MKIKNRQSPIVATNDMRRRRMARSIAERRDGPEQPMMTAHTIEETRADTRTRILDTADRLFRHYGYSKTTMADIARELEMSPANVYRFFSSKSELVQAICDRMLTDRDRRNAAILAEPGTATERLKRLLVQNHHMTVEALIVETKVHEIVLVAMEEQWSIIQAHISRFTDTIEALVHEGIAAGEFKADDPRKAARCVHQSYVSMIHPQVVASCMQNAERVPPEDLADFILRAIKA</sequence>
<feature type="DNA-binding region" description="H-T-H motif" evidence="4">
    <location>
        <begin position="70"/>
        <end position="89"/>
    </location>
</feature>
<dbReference type="Pfam" id="PF00440">
    <property type="entry name" value="TetR_N"/>
    <property type="match status" value="1"/>
</dbReference>
<keyword evidence="1" id="KW-0805">Transcription regulation</keyword>
<reference evidence="6" key="1">
    <citation type="submission" date="2024-06" db="EMBL/GenBank/DDBJ databases">
        <title>Methylostella associata gen. nov., sp. nov., a novel Ancalomicrobiaceae-affiliated facultatively methylotrophic bacteria that feed on methanotrophs of the genus Methylococcus.</title>
        <authorList>
            <person name="Saltykova V."/>
            <person name="Danilova O.V."/>
            <person name="Oshkin I.Y."/>
            <person name="Belova S.E."/>
            <person name="Pimenov N.V."/>
            <person name="Dedysh S.N."/>
        </authorList>
    </citation>
    <scope>NUCLEOTIDE SEQUENCE</scope>
    <source>
        <strain evidence="6">S20</strain>
    </source>
</reference>
<evidence type="ECO:0000256" key="3">
    <source>
        <dbReference type="ARBA" id="ARBA00023163"/>
    </source>
</evidence>
<dbReference type="GO" id="GO:0000976">
    <property type="term" value="F:transcription cis-regulatory region binding"/>
    <property type="evidence" value="ECO:0007669"/>
    <property type="project" value="TreeGrafter"/>
</dbReference>
<dbReference type="InterPro" id="IPR009057">
    <property type="entry name" value="Homeodomain-like_sf"/>
</dbReference>
<protein>
    <submittedName>
        <fullName evidence="6">TetR family transcriptional regulator</fullName>
    </submittedName>
</protein>
<dbReference type="Pfam" id="PF17935">
    <property type="entry name" value="TetR_C_27"/>
    <property type="match status" value="1"/>
</dbReference>
<proteinExistence type="predicted"/>
<dbReference type="PANTHER" id="PTHR30055:SF151">
    <property type="entry name" value="TRANSCRIPTIONAL REGULATORY PROTEIN"/>
    <property type="match status" value="1"/>
</dbReference>
<accession>A0AAU7XFF4</accession>
<dbReference type="InterPro" id="IPR041478">
    <property type="entry name" value="TetR_C_27"/>
</dbReference>
<keyword evidence="2 4" id="KW-0238">DNA-binding</keyword>
<evidence type="ECO:0000256" key="1">
    <source>
        <dbReference type="ARBA" id="ARBA00023015"/>
    </source>
</evidence>
<keyword evidence="3" id="KW-0804">Transcription</keyword>
<dbReference type="RefSeq" id="WP_407051978.1">
    <property type="nucleotide sequence ID" value="NZ_CP158568.1"/>
</dbReference>
<dbReference type="KEGG" id="mflg:ABS361_12050"/>
<dbReference type="GO" id="GO:0003700">
    <property type="term" value="F:DNA-binding transcription factor activity"/>
    <property type="evidence" value="ECO:0007669"/>
    <property type="project" value="TreeGrafter"/>
</dbReference>
<gene>
    <name evidence="6" type="ORF">ABS361_12050</name>
</gene>